<sequence length="89" mass="9895">MGSDDWSRWLFAASALAVQTEAVGPPVTSTRSRADQAGWMWRIPLQHRVGNGIVYSSRYMDQDSARAVLERNLTGRALTEPPPLRVTPN</sequence>
<dbReference type="eggNOG" id="COG0644">
    <property type="taxonomic scope" value="Bacteria"/>
</dbReference>
<dbReference type="InterPro" id="IPR036188">
    <property type="entry name" value="FAD/NAD-bd_sf"/>
</dbReference>
<dbReference type="InterPro" id="IPR006905">
    <property type="entry name" value="Flavin_halogenase"/>
</dbReference>
<dbReference type="Proteomes" id="UP000008851">
    <property type="component" value="Chromosome"/>
</dbReference>
<name>G7TJG7_XANOB</name>
<dbReference type="Gene3D" id="3.50.50.60">
    <property type="entry name" value="FAD/NAD(P)-binding domain"/>
    <property type="match status" value="1"/>
</dbReference>
<dbReference type="GO" id="GO:0004497">
    <property type="term" value="F:monooxygenase activity"/>
    <property type="evidence" value="ECO:0007669"/>
    <property type="project" value="InterPro"/>
</dbReference>
<proteinExistence type="predicted"/>
<reference evidence="1 2" key="1">
    <citation type="journal article" date="2011" name="J. Bacteriol.">
        <title>Two new complete genome sequences offer insight into host and tissue specificity of plant pathogenic Xanthomonas spp.</title>
        <authorList>
            <person name="Bogdanove A.J."/>
            <person name="Koebnik R."/>
            <person name="Lu H."/>
            <person name="Furutani A."/>
            <person name="Angiuoli S.V."/>
            <person name="Patil P.B."/>
            <person name="Van Sluys M.A."/>
            <person name="Ryan R.P."/>
            <person name="Meyer D.F."/>
            <person name="Han S.W."/>
            <person name="Aparna G."/>
            <person name="Rajaram M."/>
            <person name="Delcher A.L."/>
            <person name="Phillippy A.M."/>
            <person name="Puiu D."/>
            <person name="Schatz M.C."/>
            <person name="Shumway M."/>
            <person name="Sommer D.D."/>
            <person name="Trapnell C."/>
            <person name="Benahmed F."/>
            <person name="Dimitrov G."/>
            <person name="Madupu R."/>
            <person name="Radune D."/>
            <person name="Sullivan S."/>
            <person name="Jha G."/>
            <person name="Ishihara H."/>
            <person name="Lee S.W."/>
            <person name="Pandey A."/>
            <person name="Sharma V."/>
            <person name="Sriariyanun M."/>
            <person name="Szurek B."/>
            <person name="Vera-Cruz C.M."/>
            <person name="Dorman K.S."/>
            <person name="Ronald P.C."/>
            <person name="Verdier V."/>
            <person name="Dow J.M."/>
            <person name="Sonti R.V."/>
            <person name="Tsuge S."/>
            <person name="Brendel V.P."/>
            <person name="Rabinowicz P.D."/>
            <person name="Leach J.E."/>
            <person name="White F.F."/>
            <person name="Salzberg S.L."/>
        </authorList>
    </citation>
    <scope>NUCLEOTIDE SEQUENCE [LARGE SCALE GENOMIC DNA]</scope>
    <source>
        <strain evidence="1 2">BLS256</strain>
    </source>
</reference>
<dbReference type="HOGENOM" id="CLU_2453893_0_0_6"/>
<organism evidence="1 2">
    <name type="scientific">Xanthomonas oryzae pv. oryzicola (strain BLS256)</name>
    <dbReference type="NCBI Taxonomy" id="383407"/>
    <lineage>
        <taxon>Bacteria</taxon>
        <taxon>Pseudomonadati</taxon>
        <taxon>Pseudomonadota</taxon>
        <taxon>Gammaproteobacteria</taxon>
        <taxon>Lysobacterales</taxon>
        <taxon>Lysobacteraceae</taxon>
        <taxon>Xanthomonas</taxon>
    </lineage>
</organism>
<protein>
    <submittedName>
        <fullName evidence="1">Tryptophan halogenase</fullName>
    </submittedName>
</protein>
<gene>
    <name evidence="1" type="ORF">XOC_4109</name>
</gene>
<evidence type="ECO:0000313" key="1">
    <source>
        <dbReference type="EMBL" id="AEQ98188.1"/>
    </source>
</evidence>
<dbReference type="EMBL" id="CP003057">
    <property type="protein sequence ID" value="AEQ98188.1"/>
    <property type="molecule type" value="Genomic_DNA"/>
</dbReference>
<dbReference type="Pfam" id="PF04820">
    <property type="entry name" value="Trp_halogenase"/>
    <property type="match status" value="1"/>
</dbReference>
<dbReference type="AlphaFoldDB" id="G7TJG7"/>
<evidence type="ECO:0000313" key="2">
    <source>
        <dbReference type="Proteomes" id="UP000008851"/>
    </source>
</evidence>
<accession>G7TJG7</accession>
<dbReference type="KEGG" id="xor:XOC_4109"/>